<name>A0A6N7LD64_SINTE</name>
<dbReference type="OrthoDB" id="8410565at2"/>
<keyword evidence="2" id="KW-1185">Reference proteome</keyword>
<reference evidence="1 2" key="1">
    <citation type="journal article" date="2013" name="Genome Biol.">
        <title>Comparative genomics of the core and accessory genomes of 48 Sinorhizobium strains comprising five genospecies.</title>
        <authorList>
            <person name="Sugawara M."/>
            <person name="Epstein B."/>
            <person name="Badgley B.D."/>
            <person name="Unno T."/>
            <person name="Xu L."/>
            <person name="Reese J."/>
            <person name="Gyaneshwar P."/>
            <person name="Denny R."/>
            <person name="Mudge J."/>
            <person name="Bharti A.K."/>
            <person name="Farmer A.D."/>
            <person name="May G.D."/>
            <person name="Woodward J.E."/>
            <person name="Medigue C."/>
            <person name="Vallenet D."/>
            <person name="Lajus A."/>
            <person name="Rouy Z."/>
            <person name="Martinez-Vaz B."/>
            <person name="Tiffin P."/>
            <person name="Young N.D."/>
            <person name="Sadowsky M.J."/>
        </authorList>
    </citation>
    <scope>NUCLEOTIDE SEQUENCE [LARGE SCALE GENOMIC DNA]</scope>
    <source>
        <strain evidence="1 2">USDA4894</strain>
    </source>
</reference>
<comment type="caution">
    <text evidence="1">The sequence shown here is derived from an EMBL/GenBank/DDBJ whole genome shotgun (WGS) entry which is preliminary data.</text>
</comment>
<protein>
    <recommendedName>
        <fullName evidence="3">General secretion pathway protein GspM</fullName>
    </recommendedName>
</protein>
<proteinExistence type="predicted"/>
<dbReference type="EMBL" id="WITC01000033">
    <property type="protein sequence ID" value="MQX14644.1"/>
    <property type="molecule type" value="Genomic_DNA"/>
</dbReference>
<dbReference type="Pfam" id="PF10741">
    <property type="entry name" value="T2SSM_b"/>
    <property type="match status" value="1"/>
</dbReference>
<dbReference type="Proteomes" id="UP000439983">
    <property type="component" value="Unassembled WGS sequence"/>
</dbReference>
<dbReference type="AlphaFoldDB" id="A0A6N7LD64"/>
<dbReference type="InterPro" id="IPR034756">
    <property type="entry name" value="T2SSM_b"/>
</dbReference>
<accession>A0A6N7LD64</accession>
<dbReference type="NCBIfam" id="NF040576">
    <property type="entry name" value="T2SS_GspM_XpsM"/>
    <property type="match status" value="1"/>
</dbReference>
<evidence type="ECO:0000313" key="2">
    <source>
        <dbReference type="Proteomes" id="UP000439983"/>
    </source>
</evidence>
<evidence type="ECO:0000313" key="1">
    <source>
        <dbReference type="EMBL" id="MQX14644.1"/>
    </source>
</evidence>
<evidence type="ECO:0008006" key="3">
    <source>
        <dbReference type="Google" id="ProtNLM"/>
    </source>
</evidence>
<organism evidence="1 2">
    <name type="scientific">Sinorhizobium terangae</name>
    <dbReference type="NCBI Taxonomy" id="110322"/>
    <lineage>
        <taxon>Bacteria</taxon>
        <taxon>Pseudomonadati</taxon>
        <taxon>Pseudomonadota</taxon>
        <taxon>Alphaproteobacteria</taxon>
        <taxon>Hyphomicrobiales</taxon>
        <taxon>Rhizobiaceae</taxon>
        <taxon>Sinorhizobium/Ensifer group</taxon>
        <taxon>Sinorhizobium</taxon>
    </lineage>
</organism>
<sequence length="197" mass="20748">MMLKLVNAPRRAQRAIALLLLVIFVVAVVGSAAIAFNGVCRSLSEIEDKRRLLGRLDAIRSAAAIFLKANPTPPLGGNQLFLEGENEAVITAGLQGWLQEQAATAGAVINSVSNVRMNGENGITLLGLRANLSGSLEAVHEIVAAIEASQPRLFIKEMDLQSNYQEIYGLDTAPTLSATILMLGATEGNGQAEGGDP</sequence>
<gene>
    <name evidence="1" type="ORF">GHK62_07675</name>
</gene>